<reference evidence="2 3" key="1">
    <citation type="journal article" date="2019" name="Commun. Biol.">
        <title>The bagworm genome reveals a unique fibroin gene that provides high tensile strength.</title>
        <authorList>
            <person name="Kono N."/>
            <person name="Nakamura H."/>
            <person name="Ohtoshi R."/>
            <person name="Tomita M."/>
            <person name="Numata K."/>
            <person name="Arakawa K."/>
        </authorList>
    </citation>
    <scope>NUCLEOTIDE SEQUENCE [LARGE SCALE GENOMIC DNA]</scope>
</reference>
<gene>
    <name evidence="2" type="ORF">EVAR_98198_1</name>
</gene>
<accession>A0A4C1Y3Z6</accession>
<evidence type="ECO:0000313" key="3">
    <source>
        <dbReference type="Proteomes" id="UP000299102"/>
    </source>
</evidence>
<feature type="region of interest" description="Disordered" evidence="1">
    <location>
        <begin position="88"/>
        <end position="128"/>
    </location>
</feature>
<feature type="compositionally biased region" description="Low complexity" evidence="1">
    <location>
        <begin position="61"/>
        <end position="72"/>
    </location>
</feature>
<protein>
    <submittedName>
        <fullName evidence="2">Uncharacterized protein</fullName>
    </submittedName>
</protein>
<dbReference type="Proteomes" id="UP000299102">
    <property type="component" value="Unassembled WGS sequence"/>
</dbReference>
<keyword evidence="3" id="KW-1185">Reference proteome</keyword>
<dbReference type="EMBL" id="BGZK01001081">
    <property type="protein sequence ID" value="GBP70618.1"/>
    <property type="molecule type" value="Genomic_DNA"/>
</dbReference>
<name>A0A4C1Y3Z6_EUMVA</name>
<comment type="caution">
    <text evidence="2">The sequence shown here is derived from an EMBL/GenBank/DDBJ whole genome shotgun (WGS) entry which is preliminary data.</text>
</comment>
<dbReference type="AlphaFoldDB" id="A0A4C1Y3Z6"/>
<evidence type="ECO:0000313" key="2">
    <source>
        <dbReference type="EMBL" id="GBP70618.1"/>
    </source>
</evidence>
<proteinExistence type="predicted"/>
<feature type="region of interest" description="Disordered" evidence="1">
    <location>
        <begin position="61"/>
        <end position="80"/>
    </location>
</feature>
<sequence length="128" mass="14613">MCTEVRRHSQGAPVALYCYVTNNIQLYFMYSFKIIASFINEKILLSYVLYESQGEVRGRRVTGAVRRPPRGGLRPAYSDVNNNSVYGIVQRDEREVGSPKRVKRKSQSDGRGATRRHAIRERAADPPH</sequence>
<organism evidence="2 3">
    <name type="scientific">Eumeta variegata</name>
    <name type="common">Bagworm moth</name>
    <name type="synonym">Eumeta japonica</name>
    <dbReference type="NCBI Taxonomy" id="151549"/>
    <lineage>
        <taxon>Eukaryota</taxon>
        <taxon>Metazoa</taxon>
        <taxon>Ecdysozoa</taxon>
        <taxon>Arthropoda</taxon>
        <taxon>Hexapoda</taxon>
        <taxon>Insecta</taxon>
        <taxon>Pterygota</taxon>
        <taxon>Neoptera</taxon>
        <taxon>Endopterygota</taxon>
        <taxon>Lepidoptera</taxon>
        <taxon>Glossata</taxon>
        <taxon>Ditrysia</taxon>
        <taxon>Tineoidea</taxon>
        <taxon>Psychidae</taxon>
        <taxon>Oiketicinae</taxon>
        <taxon>Eumeta</taxon>
    </lineage>
</organism>
<evidence type="ECO:0000256" key="1">
    <source>
        <dbReference type="SAM" id="MobiDB-lite"/>
    </source>
</evidence>